<dbReference type="EMBL" id="JAOYFB010000039">
    <property type="protein sequence ID" value="KAK4030507.1"/>
    <property type="molecule type" value="Genomic_DNA"/>
</dbReference>
<sequence>MDIIWMRRASRDETLVLVLQITIILPPHDTHYDGHYHCAPYSNLYAIICLSTDSAVFELNVILSPKPETFLRFILSLI</sequence>
<accession>A0ABR0AZE1</accession>
<comment type="caution">
    <text evidence="1">The sequence shown here is derived from an EMBL/GenBank/DDBJ whole genome shotgun (WGS) entry which is preliminary data.</text>
</comment>
<protein>
    <submittedName>
        <fullName evidence="1">Uncharacterized protein</fullName>
    </submittedName>
</protein>
<evidence type="ECO:0000313" key="2">
    <source>
        <dbReference type="Proteomes" id="UP001234178"/>
    </source>
</evidence>
<keyword evidence="2" id="KW-1185">Reference proteome</keyword>
<dbReference type="Proteomes" id="UP001234178">
    <property type="component" value="Unassembled WGS sequence"/>
</dbReference>
<proteinExistence type="predicted"/>
<reference evidence="1 2" key="1">
    <citation type="journal article" date="2023" name="Nucleic Acids Res.">
        <title>The hologenome of Daphnia magna reveals possible DNA methylation and microbiome-mediated evolution of the host genome.</title>
        <authorList>
            <person name="Chaturvedi A."/>
            <person name="Li X."/>
            <person name="Dhandapani V."/>
            <person name="Marshall H."/>
            <person name="Kissane S."/>
            <person name="Cuenca-Cambronero M."/>
            <person name="Asole G."/>
            <person name="Calvet F."/>
            <person name="Ruiz-Romero M."/>
            <person name="Marangio P."/>
            <person name="Guigo R."/>
            <person name="Rago D."/>
            <person name="Mirbahai L."/>
            <person name="Eastwood N."/>
            <person name="Colbourne J.K."/>
            <person name="Zhou J."/>
            <person name="Mallon E."/>
            <person name="Orsini L."/>
        </authorList>
    </citation>
    <scope>NUCLEOTIDE SEQUENCE [LARGE SCALE GENOMIC DNA]</scope>
    <source>
        <strain evidence="1">LRV0_1</strain>
    </source>
</reference>
<organism evidence="1 2">
    <name type="scientific">Daphnia magna</name>
    <dbReference type="NCBI Taxonomy" id="35525"/>
    <lineage>
        <taxon>Eukaryota</taxon>
        <taxon>Metazoa</taxon>
        <taxon>Ecdysozoa</taxon>
        <taxon>Arthropoda</taxon>
        <taxon>Crustacea</taxon>
        <taxon>Branchiopoda</taxon>
        <taxon>Diplostraca</taxon>
        <taxon>Cladocera</taxon>
        <taxon>Anomopoda</taxon>
        <taxon>Daphniidae</taxon>
        <taxon>Daphnia</taxon>
    </lineage>
</organism>
<name>A0ABR0AZE1_9CRUS</name>
<gene>
    <name evidence="1" type="ORF">OUZ56_023750</name>
</gene>
<evidence type="ECO:0000313" key="1">
    <source>
        <dbReference type="EMBL" id="KAK4030507.1"/>
    </source>
</evidence>